<dbReference type="GO" id="GO:0046872">
    <property type="term" value="F:metal ion binding"/>
    <property type="evidence" value="ECO:0007669"/>
    <property type="project" value="UniProtKB-KW"/>
</dbReference>
<dbReference type="CDD" id="cd23081">
    <property type="entry name" value="cpPDZ_EcRseP-like"/>
    <property type="match status" value="1"/>
</dbReference>
<keyword evidence="14" id="KW-1185">Reference proteome</keyword>
<evidence type="ECO:0000256" key="5">
    <source>
        <dbReference type="ARBA" id="ARBA00022692"/>
    </source>
</evidence>
<reference evidence="13 14" key="1">
    <citation type="submission" date="2016-10" db="EMBL/GenBank/DDBJ databases">
        <authorList>
            <person name="de Groot N.N."/>
        </authorList>
    </citation>
    <scope>NUCLEOTIDE SEQUENCE [LARGE SCALE GENOMIC DNA]</scope>
    <source>
        <strain evidence="13 14">DSM 44778</strain>
    </source>
</reference>
<evidence type="ECO:0000256" key="3">
    <source>
        <dbReference type="ARBA" id="ARBA00007931"/>
    </source>
</evidence>
<keyword evidence="4 13" id="KW-0645">Protease</keyword>
<dbReference type="RefSeq" id="WP_093229380.1">
    <property type="nucleotide sequence ID" value="NZ_FORR01000006.1"/>
</dbReference>
<dbReference type="OrthoDB" id="9782003at2"/>
<evidence type="ECO:0000256" key="1">
    <source>
        <dbReference type="ARBA" id="ARBA00001947"/>
    </source>
</evidence>
<dbReference type="Gene3D" id="2.30.42.10">
    <property type="match status" value="1"/>
</dbReference>
<dbReference type="InterPro" id="IPR008915">
    <property type="entry name" value="Peptidase_M50"/>
</dbReference>
<evidence type="ECO:0000256" key="9">
    <source>
        <dbReference type="ARBA" id="ARBA00023049"/>
    </source>
</evidence>
<dbReference type="Proteomes" id="UP000199545">
    <property type="component" value="Unassembled WGS sequence"/>
</dbReference>
<evidence type="ECO:0000313" key="14">
    <source>
        <dbReference type="Proteomes" id="UP000199545"/>
    </source>
</evidence>
<comment type="cofactor">
    <cofactor evidence="1 11">
        <name>Zn(2+)</name>
        <dbReference type="ChEBI" id="CHEBI:29105"/>
    </cofactor>
</comment>
<dbReference type="InterPro" id="IPR041489">
    <property type="entry name" value="PDZ_6"/>
</dbReference>
<feature type="domain" description="PDZ" evidence="12">
    <location>
        <begin position="191"/>
        <end position="267"/>
    </location>
</feature>
<organism evidence="13 14">
    <name type="scientific">Thermoflavimicrobium dichotomicum</name>
    <dbReference type="NCBI Taxonomy" id="46223"/>
    <lineage>
        <taxon>Bacteria</taxon>
        <taxon>Bacillati</taxon>
        <taxon>Bacillota</taxon>
        <taxon>Bacilli</taxon>
        <taxon>Bacillales</taxon>
        <taxon>Thermoactinomycetaceae</taxon>
        <taxon>Thermoflavimicrobium</taxon>
    </lineage>
</organism>
<keyword evidence="9 11" id="KW-0482">Metalloprotease</keyword>
<keyword evidence="5 11" id="KW-0812">Transmembrane</keyword>
<dbReference type="Pfam" id="PF17820">
    <property type="entry name" value="PDZ_6"/>
    <property type="match status" value="1"/>
</dbReference>
<dbReference type="STRING" id="46223.SAMN05421852_10649"/>
<dbReference type="PROSITE" id="PS50106">
    <property type="entry name" value="PDZ"/>
    <property type="match status" value="1"/>
</dbReference>
<evidence type="ECO:0000256" key="10">
    <source>
        <dbReference type="ARBA" id="ARBA00023136"/>
    </source>
</evidence>
<dbReference type="PANTHER" id="PTHR42837">
    <property type="entry name" value="REGULATOR OF SIGMA-E PROTEASE RSEP"/>
    <property type="match status" value="1"/>
</dbReference>
<dbReference type="InterPro" id="IPR001478">
    <property type="entry name" value="PDZ"/>
</dbReference>
<evidence type="ECO:0000256" key="7">
    <source>
        <dbReference type="ARBA" id="ARBA00022833"/>
    </source>
</evidence>
<keyword evidence="6 11" id="KW-0378">Hydrolase</keyword>
<dbReference type="GO" id="GO:0006508">
    <property type="term" value="P:proteolysis"/>
    <property type="evidence" value="ECO:0007669"/>
    <property type="project" value="UniProtKB-KW"/>
</dbReference>
<evidence type="ECO:0000259" key="12">
    <source>
        <dbReference type="PROSITE" id="PS50106"/>
    </source>
</evidence>
<dbReference type="NCBIfam" id="TIGR00054">
    <property type="entry name" value="RIP metalloprotease RseP"/>
    <property type="match status" value="1"/>
</dbReference>
<accession>A0A1I3PNJ7</accession>
<protein>
    <recommendedName>
        <fullName evidence="11">Zinc metalloprotease</fullName>
        <ecNumber evidence="11">3.4.24.-</ecNumber>
    </recommendedName>
</protein>
<feature type="transmembrane region" description="Helical" evidence="11">
    <location>
        <begin position="170"/>
        <end position="193"/>
    </location>
</feature>
<evidence type="ECO:0000256" key="11">
    <source>
        <dbReference type="RuleBase" id="RU362031"/>
    </source>
</evidence>
<evidence type="ECO:0000256" key="4">
    <source>
        <dbReference type="ARBA" id="ARBA00022670"/>
    </source>
</evidence>
<dbReference type="InterPro" id="IPR036034">
    <property type="entry name" value="PDZ_sf"/>
</dbReference>
<keyword evidence="11" id="KW-0479">Metal-binding</keyword>
<proteinExistence type="inferred from homology"/>
<feature type="transmembrane region" description="Helical" evidence="11">
    <location>
        <begin position="345"/>
        <end position="364"/>
    </location>
</feature>
<dbReference type="PANTHER" id="PTHR42837:SF2">
    <property type="entry name" value="MEMBRANE METALLOPROTEASE ARASP2, CHLOROPLASTIC-RELATED"/>
    <property type="match status" value="1"/>
</dbReference>
<dbReference type="EC" id="3.4.24.-" evidence="11"/>
<evidence type="ECO:0000313" key="13">
    <source>
        <dbReference type="EMBL" id="SFJ23072.1"/>
    </source>
</evidence>
<feature type="transmembrane region" description="Helical" evidence="11">
    <location>
        <begin position="392"/>
        <end position="410"/>
    </location>
</feature>
<keyword evidence="8 11" id="KW-1133">Transmembrane helix</keyword>
<dbReference type="GO" id="GO:0016020">
    <property type="term" value="C:membrane"/>
    <property type="evidence" value="ECO:0007669"/>
    <property type="project" value="UniProtKB-SubCell"/>
</dbReference>
<comment type="subcellular location">
    <subcellularLocation>
        <location evidence="2">Membrane</location>
        <topology evidence="2">Multi-pass membrane protein</topology>
    </subcellularLocation>
</comment>
<dbReference type="SUPFAM" id="SSF50156">
    <property type="entry name" value="PDZ domain-like"/>
    <property type="match status" value="1"/>
</dbReference>
<dbReference type="AlphaFoldDB" id="A0A1I3PNJ7"/>
<dbReference type="SMART" id="SM00228">
    <property type="entry name" value="PDZ"/>
    <property type="match status" value="1"/>
</dbReference>
<evidence type="ECO:0000256" key="6">
    <source>
        <dbReference type="ARBA" id="ARBA00022801"/>
    </source>
</evidence>
<dbReference type="InterPro" id="IPR004387">
    <property type="entry name" value="Pept_M50_Zn"/>
</dbReference>
<evidence type="ECO:0000256" key="2">
    <source>
        <dbReference type="ARBA" id="ARBA00004141"/>
    </source>
</evidence>
<dbReference type="CDD" id="cd06163">
    <property type="entry name" value="S2P-M50_PDZ_RseP-like"/>
    <property type="match status" value="1"/>
</dbReference>
<name>A0A1I3PNJ7_9BACL</name>
<dbReference type="GO" id="GO:0004222">
    <property type="term" value="F:metalloendopeptidase activity"/>
    <property type="evidence" value="ECO:0007669"/>
    <property type="project" value="InterPro"/>
</dbReference>
<gene>
    <name evidence="13" type="ORF">SAMN05421852_10649</name>
</gene>
<evidence type="ECO:0000256" key="8">
    <source>
        <dbReference type="ARBA" id="ARBA00022989"/>
    </source>
</evidence>
<keyword evidence="7 11" id="KW-0862">Zinc</keyword>
<dbReference type="Pfam" id="PF02163">
    <property type="entry name" value="Peptidase_M50"/>
    <property type="match status" value="1"/>
</dbReference>
<sequence>MQTVLVFILVLGVLVFFHELGHFLFAKRAGILVREFAIGFGPKLFAKRYGETLYSIRILPLGGYVRMAGEDPEMVEIKTGTLVYITKNSKGLVDHIYINEPANTRQPLIVGRVIQMDMEKECNLVLEDEQGHETKYSLDPKAIIHYDQKNEVQIAPLDRQFASKTVGQKAMTIFAGPLFNIILTLILFTVLAFQVGVEDQLVVDHFVKDAPAAKAGMKEGDVITHINGEKVSAEKLRYLIQESKGEPIQVTVQRNGQTLNLEVKPKKEEDVYLIGAVFDQSKYVKEPNLFEAVADSFKRTYDWTTIILDGFVKLVTGDLSIKSLAGPVQMGDMTGKIAKKGVDPLIQWTALLSLNLAIFNLLPIPALDGSRLVFIGIEAIRGRPVHPNKEHLVHLVGFALLMMLMLVVTYNDIMKIFFT</sequence>
<keyword evidence="10 11" id="KW-0472">Membrane</keyword>
<dbReference type="EMBL" id="FORR01000006">
    <property type="protein sequence ID" value="SFJ23072.1"/>
    <property type="molecule type" value="Genomic_DNA"/>
</dbReference>
<comment type="similarity">
    <text evidence="3 11">Belongs to the peptidase M50B family.</text>
</comment>